<evidence type="ECO:0000313" key="3">
    <source>
        <dbReference type="Proteomes" id="UP001202328"/>
    </source>
</evidence>
<evidence type="ECO:0000256" key="1">
    <source>
        <dbReference type="SAM" id="Phobius"/>
    </source>
</evidence>
<sequence>METRYRISGRNMALLHAYLLQIVMGTHTSLLSEANLYQPFGGFVGLNMIGLWMASVWVCCSRFGAACKRISIAMVRILLKDQLSYRQPKVIMFLEELIQTVVELEEYRSLTRR</sequence>
<gene>
    <name evidence="2" type="ORF">MKW98_013365</name>
</gene>
<keyword evidence="3" id="KW-1185">Reference proteome</keyword>
<name>A0AAD4SSH4_9MAGN</name>
<keyword evidence="1" id="KW-1133">Transmembrane helix</keyword>
<keyword evidence="1" id="KW-0812">Transmembrane</keyword>
<dbReference type="Proteomes" id="UP001202328">
    <property type="component" value="Unassembled WGS sequence"/>
</dbReference>
<keyword evidence="1" id="KW-0472">Membrane</keyword>
<feature type="transmembrane region" description="Helical" evidence="1">
    <location>
        <begin position="36"/>
        <end position="60"/>
    </location>
</feature>
<protein>
    <submittedName>
        <fullName evidence="2">Uncharacterized protein</fullName>
    </submittedName>
</protein>
<organism evidence="2 3">
    <name type="scientific">Papaver atlanticum</name>
    <dbReference type="NCBI Taxonomy" id="357466"/>
    <lineage>
        <taxon>Eukaryota</taxon>
        <taxon>Viridiplantae</taxon>
        <taxon>Streptophyta</taxon>
        <taxon>Embryophyta</taxon>
        <taxon>Tracheophyta</taxon>
        <taxon>Spermatophyta</taxon>
        <taxon>Magnoliopsida</taxon>
        <taxon>Ranunculales</taxon>
        <taxon>Papaveraceae</taxon>
        <taxon>Papaveroideae</taxon>
        <taxon>Papaver</taxon>
    </lineage>
</organism>
<evidence type="ECO:0000313" key="2">
    <source>
        <dbReference type="EMBL" id="KAI3921431.1"/>
    </source>
</evidence>
<proteinExistence type="predicted"/>
<accession>A0AAD4SSH4</accession>
<feature type="transmembrane region" description="Helical" evidence="1">
    <location>
        <begin position="12"/>
        <end position="30"/>
    </location>
</feature>
<dbReference type="AlphaFoldDB" id="A0AAD4SSH4"/>
<comment type="caution">
    <text evidence="2">The sequence shown here is derived from an EMBL/GenBank/DDBJ whole genome shotgun (WGS) entry which is preliminary data.</text>
</comment>
<dbReference type="EMBL" id="JAJJMB010008687">
    <property type="protein sequence ID" value="KAI3921431.1"/>
    <property type="molecule type" value="Genomic_DNA"/>
</dbReference>
<reference evidence="2" key="1">
    <citation type="submission" date="2022-04" db="EMBL/GenBank/DDBJ databases">
        <title>A functionally conserved STORR gene fusion in Papaver species that diverged 16.8 million years ago.</title>
        <authorList>
            <person name="Catania T."/>
        </authorList>
    </citation>
    <scope>NUCLEOTIDE SEQUENCE</scope>
    <source>
        <strain evidence="2">S-188037</strain>
    </source>
</reference>